<dbReference type="PANTHER" id="PTHR37424:SF1">
    <property type="entry name" value="BACTERIOFERRITIN-ASSOCIATED FERREDOXIN"/>
    <property type="match status" value="1"/>
</dbReference>
<dbReference type="InterPro" id="IPR052371">
    <property type="entry name" value="BFD-associated_ferredoxin"/>
</dbReference>
<keyword evidence="3" id="KW-0479">Metal-binding</keyword>
<dbReference type="Pfam" id="PF04324">
    <property type="entry name" value="Fer2_BFD"/>
    <property type="match status" value="1"/>
</dbReference>
<sequence length="75" mass="7995">MDLTERLPSMYACVCHAVTDEDVRDHVAAGACSAKEVRAACGMRPGCGSCVNRIRALIEQHFTPAEPDDAMTTAA</sequence>
<feature type="domain" description="BFD-like [2Fe-2S]-binding" evidence="9">
    <location>
        <begin position="13"/>
        <end position="59"/>
    </location>
</feature>
<evidence type="ECO:0000256" key="5">
    <source>
        <dbReference type="ARBA" id="ARBA00023004"/>
    </source>
</evidence>
<dbReference type="EMBL" id="BAAABM010000016">
    <property type="protein sequence ID" value="GAA0330475.1"/>
    <property type="molecule type" value="Genomic_DNA"/>
</dbReference>
<evidence type="ECO:0000256" key="6">
    <source>
        <dbReference type="ARBA" id="ARBA00023014"/>
    </source>
</evidence>
<dbReference type="PANTHER" id="PTHR37424">
    <property type="entry name" value="BACTERIOFERRITIN-ASSOCIATED FERREDOXIN"/>
    <property type="match status" value="1"/>
</dbReference>
<evidence type="ECO:0000313" key="10">
    <source>
        <dbReference type="EMBL" id="GAA0330475.1"/>
    </source>
</evidence>
<evidence type="ECO:0000256" key="1">
    <source>
        <dbReference type="ARBA" id="ARBA00022448"/>
    </source>
</evidence>
<gene>
    <name evidence="10" type="ORF">GCM10010151_20370</name>
</gene>
<evidence type="ECO:0000256" key="2">
    <source>
        <dbReference type="ARBA" id="ARBA00022714"/>
    </source>
</evidence>
<protein>
    <recommendedName>
        <fullName evidence="7">Bacterioferritin-associated ferredoxin</fullName>
    </recommendedName>
</protein>
<keyword evidence="5" id="KW-0408">Iron</keyword>
<keyword evidence="1" id="KW-0813">Transport</keyword>
<proteinExistence type="inferred from homology"/>
<evidence type="ECO:0000256" key="7">
    <source>
        <dbReference type="ARBA" id="ARBA00039386"/>
    </source>
</evidence>
<dbReference type="InterPro" id="IPR007419">
    <property type="entry name" value="BFD-like_2Fe2S-bd_dom"/>
</dbReference>
<evidence type="ECO:0000256" key="8">
    <source>
        <dbReference type="ARBA" id="ARBA00046332"/>
    </source>
</evidence>
<evidence type="ECO:0000256" key="3">
    <source>
        <dbReference type="ARBA" id="ARBA00022723"/>
    </source>
</evidence>
<name>A0ABP3FYU5_9ACTN</name>
<keyword evidence="11" id="KW-1185">Reference proteome</keyword>
<reference evidence="11" key="1">
    <citation type="journal article" date="2019" name="Int. J. Syst. Evol. Microbiol.">
        <title>The Global Catalogue of Microorganisms (GCM) 10K type strain sequencing project: providing services to taxonomists for standard genome sequencing and annotation.</title>
        <authorList>
            <consortium name="The Broad Institute Genomics Platform"/>
            <consortium name="The Broad Institute Genome Sequencing Center for Infectious Disease"/>
            <person name="Wu L."/>
            <person name="Ma J."/>
        </authorList>
    </citation>
    <scope>NUCLEOTIDE SEQUENCE [LARGE SCALE GENOMIC DNA]</scope>
    <source>
        <strain evidence="11">JCM 3146</strain>
    </source>
</reference>
<evidence type="ECO:0000313" key="11">
    <source>
        <dbReference type="Proteomes" id="UP001501822"/>
    </source>
</evidence>
<dbReference type="Proteomes" id="UP001501822">
    <property type="component" value="Unassembled WGS sequence"/>
</dbReference>
<comment type="caution">
    <text evidence="10">The sequence shown here is derived from an EMBL/GenBank/DDBJ whole genome shotgun (WGS) entry which is preliminary data.</text>
</comment>
<evidence type="ECO:0000259" key="9">
    <source>
        <dbReference type="Pfam" id="PF04324"/>
    </source>
</evidence>
<dbReference type="Gene3D" id="1.10.10.1100">
    <property type="entry name" value="BFD-like [2Fe-2S]-binding domain"/>
    <property type="match status" value="1"/>
</dbReference>
<evidence type="ECO:0000256" key="4">
    <source>
        <dbReference type="ARBA" id="ARBA00022982"/>
    </source>
</evidence>
<organism evidence="10 11">
    <name type="scientific">Actinoallomurus spadix</name>
    <dbReference type="NCBI Taxonomy" id="79912"/>
    <lineage>
        <taxon>Bacteria</taxon>
        <taxon>Bacillati</taxon>
        <taxon>Actinomycetota</taxon>
        <taxon>Actinomycetes</taxon>
        <taxon>Streptosporangiales</taxon>
        <taxon>Thermomonosporaceae</taxon>
        <taxon>Actinoallomurus</taxon>
    </lineage>
</organism>
<accession>A0ABP3FYU5</accession>
<dbReference type="InterPro" id="IPR041854">
    <property type="entry name" value="BFD-like_2Fe2S-bd_dom_sf"/>
</dbReference>
<comment type="similarity">
    <text evidence="8">Belongs to the Bfd family.</text>
</comment>
<keyword evidence="2" id="KW-0001">2Fe-2S</keyword>
<keyword evidence="4" id="KW-0249">Electron transport</keyword>
<keyword evidence="6" id="KW-0411">Iron-sulfur</keyword>